<dbReference type="RefSeq" id="WP_013562598.1">
    <property type="nucleotide sequence ID" value="NC_014961.1"/>
</dbReference>
<gene>
    <name evidence="2" type="ordered locus">Desmu_1074</name>
</gene>
<organism evidence="2 3">
    <name type="scientific">Desulfurococcus mucosus (strain ATCC 35584 / DSM 2162 / JCM 9187 / O7/1)</name>
    <dbReference type="NCBI Taxonomy" id="765177"/>
    <lineage>
        <taxon>Archaea</taxon>
        <taxon>Thermoproteota</taxon>
        <taxon>Thermoprotei</taxon>
        <taxon>Desulfurococcales</taxon>
        <taxon>Desulfurococcaceae</taxon>
        <taxon>Desulfurococcus</taxon>
    </lineage>
</organism>
<dbReference type="HOGENOM" id="CLU_2079317_0_0_2"/>
<evidence type="ECO:0000313" key="2">
    <source>
        <dbReference type="EMBL" id="ADV65376.1"/>
    </source>
</evidence>
<dbReference type="eggNOG" id="arCOG10625">
    <property type="taxonomic scope" value="Archaea"/>
</dbReference>
<feature type="compositionally biased region" description="Basic and acidic residues" evidence="1">
    <location>
        <begin position="99"/>
        <end position="108"/>
    </location>
</feature>
<sequence length="117" mass="12805">MVEHYAIDVNSPGAEALGNLVKKLADAGCREVETGVGKPRLFYCGEDSFTLITLIKDSLLIDLVNPPGRLLDEVLSTLPPSQTLIRILERGFEAPSPRGPERPWDGGFKRGRTPPSY</sequence>
<accession>E8RA70</accession>
<dbReference type="STRING" id="765177.Desmu_1074"/>
<dbReference type="Proteomes" id="UP000001068">
    <property type="component" value="Chromosome"/>
</dbReference>
<reference evidence="3" key="1">
    <citation type="submission" date="2010-11" db="EMBL/GenBank/DDBJ databases">
        <title>The complete genome of Desulfurococcus mucosus DSM 2162.</title>
        <authorList>
            <consortium name="US DOE Joint Genome Institute (JGI-PGF)"/>
            <person name="Lucas S."/>
            <person name="Copeland A."/>
            <person name="Lapidus A."/>
            <person name="Bruce D."/>
            <person name="Goodwin L."/>
            <person name="Pitluck S."/>
            <person name="Kyrpides N."/>
            <person name="Mavromatis K."/>
            <person name="Pagani I."/>
            <person name="Ivanova N."/>
            <person name="Ovchinnikova G."/>
            <person name="Chertkov O."/>
            <person name="Held B."/>
            <person name="Brettin T."/>
            <person name="Detter J.C."/>
            <person name="Tapia R."/>
            <person name="Han C."/>
            <person name="Land M."/>
            <person name="Hauser L."/>
            <person name="Markowitz V."/>
            <person name="Cheng J.-F."/>
            <person name="Hugenholtz P."/>
            <person name="Woyke T."/>
            <person name="Wu D."/>
            <person name="Wirth R."/>
            <person name="Bilek Y."/>
            <person name="Hader T."/>
            <person name="Klenk H.-P."/>
            <person name="Eisen J.A."/>
        </authorList>
    </citation>
    <scope>NUCLEOTIDE SEQUENCE [LARGE SCALE GENOMIC DNA]</scope>
    <source>
        <strain evidence="3">ATCC 35584 / DSM 2162 / JCM 9187 / O7/1</strain>
    </source>
</reference>
<protein>
    <submittedName>
        <fullName evidence="2">Uncharacterized protein</fullName>
    </submittedName>
</protein>
<feature type="region of interest" description="Disordered" evidence="1">
    <location>
        <begin position="92"/>
        <end position="117"/>
    </location>
</feature>
<dbReference type="GeneID" id="10153782"/>
<evidence type="ECO:0000313" key="3">
    <source>
        <dbReference type="Proteomes" id="UP000001068"/>
    </source>
</evidence>
<dbReference type="OrthoDB" id="383558at2157"/>
<evidence type="ECO:0000256" key="1">
    <source>
        <dbReference type="SAM" id="MobiDB-lite"/>
    </source>
</evidence>
<dbReference type="KEGG" id="dmu:Desmu_1074"/>
<name>E8RA70_DESM0</name>
<dbReference type="AlphaFoldDB" id="E8RA70"/>
<keyword evidence="3" id="KW-1185">Reference proteome</keyword>
<reference evidence="2 3" key="2">
    <citation type="journal article" date="2011" name="Stand. Genomic Sci.">
        <title>Complete genome sequence of Desulfurococcus mucosus type strain (O7/1).</title>
        <authorList>
            <person name="Wirth R."/>
            <person name="Chertkov O."/>
            <person name="Held B."/>
            <person name="Lapidus A."/>
            <person name="Nolan M."/>
            <person name="Lucas S."/>
            <person name="Hammon N."/>
            <person name="Deshpande S."/>
            <person name="Cheng J.F."/>
            <person name="Tapia R."/>
            <person name="Han C."/>
            <person name="Goodwin L."/>
            <person name="Pitluck S."/>
            <person name="Liolios K."/>
            <person name="Ioanna P."/>
            <person name="Ivanova N."/>
            <person name="Mavromatis K."/>
            <person name="Mikhailova N."/>
            <person name="Pati A."/>
            <person name="Chen A."/>
            <person name="Palaniappan K."/>
            <person name="Land M."/>
            <person name="Hauser L."/>
            <person name="Chang Y.J."/>
            <person name="Jeffries C.D."/>
            <person name="Bilek Y."/>
            <person name="Hader T."/>
            <person name="Rohde M."/>
            <person name="Spring S."/>
            <person name="Sikorski J."/>
            <person name="Goker M."/>
            <person name="Woyke T."/>
            <person name="Bristow J."/>
            <person name="Eisen J.A."/>
            <person name="Markowitz V."/>
            <person name="Hugenholtz P."/>
            <person name="Kyrpides N.C."/>
            <person name="Klenk H.P."/>
        </authorList>
    </citation>
    <scope>NUCLEOTIDE SEQUENCE [LARGE SCALE GENOMIC DNA]</scope>
    <source>
        <strain evidence="3">ATCC 35584 / DSM 2162 / JCM 9187 / O7/1</strain>
    </source>
</reference>
<dbReference type="EMBL" id="CP002363">
    <property type="protein sequence ID" value="ADV65376.1"/>
    <property type="molecule type" value="Genomic_DNA"/>
</dbReference>
<proteinExistence type="predicted"/>